<evidence type="ECO:0000256" key="1">
    <source>
        <dbReference type="SAM" id="Phobius"/>
    </source>
</evidence>
<sequence>MFIAVRAVLGVGPHAADHVKRIHFGGLVLSSTALVSLAYGLIDRILPRRPKGADGHPVRP</sequence>
<evidence type="ECO:0000313" key="2">
    <source>
        <dbReference type="EMBL" id="MFB9533323.1"/>
    </source>
</evidence>
<keyword evidence="1" id="KW-1133">Transmembrane helix</keyword>
<evidence type="ECO:0000313" key="3">
    <source>
        <dbReference type="Proteomes" id="UP001589646"/>
    </source>
</evidence>
<keyword evidence="1" id="KW-0812">Transmembrane</keyword>
<protein>
    <submittedName>
        <fullName evidence="2">Uncharacterized protein</fullName>
    </submittedName>
</protein>
<dbReference type="RefSeq" id="WP_346120023.1">
    <property type="nucleotide sequence ID" value="NZ_BAAAXC010000009.1"/>
</dbReference>
<keyword evidence="3" id="KW-1185">Reference proteome</keyword>
<reference evidence="2 3" key="1">
    <citation type="submission" date="2024-09" db="EMBL/GenBank/DDBJ databases">
        <authorList>
            <person name="Sun Q."/>
            <person name="Mori K."/>
        </authorList>
    </citation>
    <scope>NUCLEOTIDE SEQUENCE [LARGE SCALE GENOMIC DNA]</scope>
    <source>
        <strain evidence="2 3">JCM 3323</strain>
    </source>
</reference>
<feature type="transmembrane region" description="Helical" evidence="1">
    <location>
        <begin position="22"/>
        <end position="42"/>
    </location>
</feature>
<proteinExistence type="predicted"/>
<organism evidence="2 3">
    <name type="scientific">Nonomuraea roseola</name>
    <dbReference type="NCBI Taxonomy" id="46179"/>
    <lineage>
        <taxon>Bacteria</taxon>
        <taxon>Bacillati</taxon>
        <taxon>Actinomycetota</taxon>
        <taxon>Actinomycetes</taxon>
        <taxon>Streptosporangiales</taxon>
        <taxon>Streptosporangiaceae</taxon>
        <taxon>Nonomuraea</taxon>
    </lineage>
</organism>
<keyword evidence="1" id="KW-0472">Membrane</keyword>
<gene>
    <name evidence="2" type="ORF">ACFFRN_42555</name>
</gene>
<accession>A0ABV5QDG8</accession>
<comment type="caution">
    <text evidence="2">The sequence shown here is derived from an EMBL/GenBank/DDBJ whole genome shotgun (WGS) entry which is preliminary data.</text>
</comment>
<dbReference type="EMBL" id="JBHMCE010000018">
    <property type="protein sequence ID" value="MFB9533323.1"/>
    <property type="molecule type" value="Genomic_DNA"/>
</dbReference>
<dbReference type="Proteomes" id="UP001589646">
    <property type="component" value="Unassembled WGS sequence"/>
</dbReference>
<name>A0ABV5QDG8_9ACTN</name>